<dbReference type="SMART" id="SM00225">
    <property type="entry name" value="BTB"/>
    <property type="match status" value="1"/>
</dbReference>
<accession>A0A7D9EFH7</accession>
<organism evidence="1 2">
    <name type="scientific">Paramuricea clavata</name>
    <name type="common">Red gorgonian</name>
    <name type="synonym">Violescent sea-whip</name>
    <dbReference type="NCBI Taxonomy" id="317549"/>
    <lineage>
        <taxon>Eukaryota</taxon>
        <taxon>Metazoa</taxon>
        <taxon>Cnidaria</taxon>
        <taxon>Anthozoa</taxon>
        <taxon>Octocorallia</taxon>
        <taxon>Malacalcyonacea</taxon>
        <taxon>Plexauridae</taxon>
        <taxon>Paramuricea</taxon>
    </lineage>
</organism>
<dbReference type="OrthoDB" id="6156804at2759"/>
<evidence type="ECO:0000313" key="2">
    <source>
        <dbReference type="Proteomes" id="UP001152795"/>
    </source>
</evidence>
<evidence type="ECO:0000313" key="1">
    <source>
        <dbReference type="EMBL" id="CAB4009263.1"/>
    </source>
</evidence>
<proteinExistence type="predicted"/>
<name>A0A7D9EFH7_PARCT</name>
<gene>
    <name evidence="1" type="ORF">PACLA_8A044739</name>
</gene>
<dbReference type="SUPFAM" id="SSF54695">
    <property type="entry name" value="POZ domain"/>
    <property type="match status" value="1"/>
</dbReference>
<dbReference type="EMBL" id="CACRXK020006391">
    <property type="protein sequence ID" value="CAB4009263.1"/>
    <property type="molecule type" value="Genomic_DNA"/>
</dbReference>
<comment type="caution">
    <text evidence="1">The sequence shown here is derived from an EMBL/GenBank/DDBJ whole genome shotgun (WGS) entry which is preliminary data.</text>
</comment>
<dbReference type="PROSITE" id="PS50097">
    <property type="entry name" value="BTB"/>
    <property type="match status" value="1"/>
</dbReference>
<keyword evidence="2" id="KW-1185">Reference proteome</keyword>
<dbReference type="PANTHER" id="PTHR22744:SF17">
    <property type="entry name" value="BTB DOMAIN-CONTAINING PROTEIN"/>
    <property type="match status" value="1"/>
</dbReference>
<dbReference type="InterPro" id="IPR000210">
    <property type="entry name" value="BTB/POZ_dom"/>
</dbReference>
<protein>
    <submittedName>
        <fullName evidence="1">BTB and MATH domain-containing 38-like</fullName>
    </submittedName>
</protein>
<dbReference type="InterPro" id="IPR011333">
    <property type="entry name" value="SKP1/BTB/POZ_sf"/>
</dbReference>
<dbReference type="PANTHER" id="PTHR22744">
    <property type="entry name" value="HELIX LOOP HELIX PROTEIN 21-RELATED"/>
    <property type="match status" value="1"/>
</dbReference>
<reference evidence="1" key="1">
    <citation type="submission" date="2020-04" db="EMBL/GenBank/DDBJ databases">
        <authorList>
            <person name="Alioto T."/>
            <person name="Alioto T."/>
            <person name="Gomez Garrido J."/>
        </authorList>
    </citation>
    <scope>NUCLEOTIDE SEQUENCE</scope>
    <source>
        <strain evidence="1">A484AB</strain>
    </source>
</reference>
<sequence length="308" mass="35646">MAYSNGFFANYPIIESKEPLNGPKNVFAEPWNRSDVTLAIENYTFHVHKSILTMQSPVFEAMLNGHFKEAWQSRITLENKTYKPMVELLKLFYPPNMIEGEKVVICDENVMPILELADEFQAVNVIKQCIDDFINSDQVTSQNVLRILPYAFRYYESAIPKLSEVVNRSVSVTRLKEFHSKMTDEKDAGKSTHMIWGKFFHLEKVAGKSYDVITSVFDHFVRQMPFRLQVADSRLQIVDLFNPICEGCGRRIASVNLNSFAGMKGCKKCLQRWKDRFYSDIPQNVREMLWELLLQVEDISTASKEQSQ</sequence>
<dbReference type="Gene3D" id="3.30.710.10">
    <property type="entry name" value="Potassium Channel Kv1.1, Chain A"/>
    <property type="match status" value="1"/>
</dbReference>
<dbReference type="Proteomes" id="UP001152795">
    <property type="component" value="Unassembled WGS sequence"/>
</dbReference>
<dbReference type="Pfam" id="PF00651">
    <property type="entry name" value="BTB"/>
    <property type="match status" value="1"/>
</dbReference>
<dbReference type="CDD" id="cd18186">
    <property type="entry name" value="BTB_POZ_ZBTB_KLHL-like"/>
    <property type="match status" value="1"/>
</dbReference>
<dbReference type="AlphaFoldDB" id="A0A7D9EFH7"/>